<feature type="domain" description="MalT-like winged helix" evidence="2">
    <location>
        <begin position="216"/>
        <end position="275"/>
    </location>
</feature>
<name>A0A0F0KBS0_9MICO</name>
<reference evidence="3 4" key="1">
    <citation type="submission" date="2015-02" db="EMBL/GenBank/DDBJ databases">
        <title>Draft genome sequences of ten Microbacterium spp. with emphasis on heavy metal contaminated environments.</title>
        <authorList>
            <person name="Corretto E."/>
        </authorList>
    </citation>
    <scope>NUCLEOTIDE SEQUENCE [LARGE SCALE GENOMIC DNA]</scope>
    <source>
        <strain evidence="3 4">BEL163</strain>
    </source>
</reference>
<dbReference type="InterPro" id="IPR059106">
    <property type="entry name" value="WHD_MalT"/>
</dbReference>
<dbReference type="AlphaFoldDB" id="A0A0F0KBS0"/>
<protein>
    <submittedName>
        <fullName evidence="3">HTH-type transcriptional regulator MalT</fullName>
    </submittedName>
</protein>
<dbReference type="PATRIC" id="fig|82380.10.peg.3162"/>
<evidence type="ECO:0000256" key="1">
    <source>
        <dbReference type="SAM" id="MobiDB-lite"/>
    </source>
</evidence>
<dbReference type="Pfam" id="PF25873">
    <property type="entry name" value="WHD_MalT"/>
    <property type="match status" value="1"/>
</dbReference>
<evidence type="ECO:0000259" key="2">
    <source>
        <dbReference type="Pfam" id="PF25873"/>
    </source>
</evidence>
<dbReference type="EMBL" id="JYIV01000030">
    <property type="protein sequence ID" value="KJL18323.1"/>
    <property type="molecule type" value="Genomic_DNA"/>
</dbReference>
<feature type="compositionally biased region" description="Low complexity" evidence="1">
    <location>
        <begin position="273"/>
        <end position="291"/>
    </location>
</feature>
<evidence type="ECO:0000313" key="4">
    <source>
        <dbReference type="Proteomes" id="UP000033725"/>
    </source>
</evidence>
<evidence type="ECO:0000313" key="3">
    <source>
        <dbReference type="EMBL" id="KJL18323.1"/>
    </source>
</evidence>
<organism evidence="3 4">
    <name type="scientific">Microbacterium oxydans</name>
    <dbReference type="NCBI Taxonomy" id="82380"/>
    <lineage>
        <taxon>Bacteria</taxon>
        <taxon>Bacillati</taxon>
        <taxon>Actinomycetota</taxon>
        <taxon>Actinomycetes</taxon>
        <taxon>Micrococcales</taxon>
        <taxon>Microbacteriaceae</taxon>
        <taxon>Microbacterium</taxon>
    </lineage>
</organism>
<gene>
    <name evidence="3" type="primary">malT</name>
    <name evidence="3" type="ORF">RN51_03155</name>
</gene>
<proteinExistence type="predicted"/>
<dbReference type="InterPro" id="IPR027417">
    <property type="entry name" value="P-loop_NTPase"/>
</dbReference>
<sequence length="291" mass="31641">MLSAPAGSGKTRLLTQRAHTIASEEDGRSHVMWLSLQRWHRDLAPLQSALRSIDEPMLREALDRLTGVWSTERARALARTLRATDRRVVVIVDDVHVIETAELADMLSAFLGAVPGSAHVVVSGRGTRRLPLARRRILGTALELGSRELAFTPAEVRAFFLARGMSLSQGEITSVLLRTEGWATGLRLLELAAMHDSFSTVLPLRGDSPAVTDYFAEEVFADLDETLSEFLVLTSVPESFTPSLASRLTGGAPAEPLIEQLMRLNVLINRSQGSRPGTTTTRCCGSSSMPG</sequence>
<feature type="region of interest" description="Disordered" evidence="1">
    <location>
        <begin position="271"/>
        <end position="291"/>
    </location>
</feature>
<accession>A0A0F0KBS0</accession>
<comment type="caution">
    <text evidence="3">The sequence shown here is derived from an EMBL/GenBank/DDBJ whole genome shotgun (WGS) entry which is preliminary data.</text>
</comment>
<dbReference type="Gene3D" id="3.40.50.300">
    <property type="entry name" value="P-loop containing nucleotide triphosphate hydrolases"/>
    <property type="match status" value="1"/>
</dbReference>
<dbReference type="Proteomes" id="UP000033725">
    <property type="component" value="Unassembled WGS sequence"/>
</dbReference>
<dbReference type="SUPFAM" id="SSF52540">
    <property type="entry name" value="P-loop containing nucleoside triphosphate hydrolases"/>
    <property type="match status" value="1"/>
</dbReference>